<dbReference type="InterPro" id="IPR019734">
    <property type="entry name" value="TPR_rpt"/>
</dbReference>
<dbReference type="PROSITE" id="PS50293">
    <property type="entry name" value="TPR_REGION"/>
    <property type="match status" value="1"/>
</dbReference>
<gene>
    <name evidence="5" type="ORF">FHG85_06955</name>
</gene>
<feature type="compositionally biased region" description="Basic and acidic residues" evidence="4">
    <location>
        <begin position="155"/>
        <end position="185"/>
    </location>
</feature>
<keyword evidence="2 3" id="KW-0802">TPR repeat</keyword>
<protein>
    <submittedName>
        <fullName evidence="5">Tetratricopeptide repeat protein</fullName>
    </submittedName>
</protein>
<name>A0A7D3XKU3_9BACT</name>
<dbReference type="InterPro" id="IPR011990">
    <property type="entry name" value="TPR-like_helical_dom_sf"/>
</dbReference>
<dbReference type="PROSITE" id="PS50005">
    <property type="entry name" value="TPR"/>
    <property type="match status" value="1"/>
</dbReference>
<dbReference type="SMART" id="SM00028">
    <property type="entry name" value="TPR"/>
    <property type="match status" value="2"/>
</dbReference>
<sequence>MKRILLFGITIFLINNNLNAQSEHKLIRRGNKAFEKNDYLESEVQYRQALEKNKHSFKANFNLADALYKQNKHEESLSAIDGINLSGLSDLEKSMVYYNKGNALFKQKKLKESIEAYKKAIKYNPDDMDAKYNLSLALRMMQQQQQQNNQQNNKQDNKDNKDKKDNKEDQNKDKKDKNDNDKKNDQQQNQDQNKEDKQQQQQPKISKEDAERMLQALQQREKEIQDKIKKKQAKPVSGATIKNW</sequence>
<dbReference type="SUPFAM" id="SSF48452">
    <property type="entry name" value="TPR-like"/>
    <property type="match status" value="1"/>
</dbReference>
<dbReference type="EMBL" id="CP041345">
    <property type="protein sequence ID" value="QKG80010.1"/>
    <property type="molecule type" value="Genomic_DNA"/>
</dbReference>
<dbReference type="KEGG" id="ttz:FHG85_06955"/>
<dbReference type="PANTHER" id="PTHR44943:SF4">
    <property type="entry name" value="TPR REPEAT-CONTAINING PROTEIN MJ0798"/>
    <property type="match status" value="1"/>
</dbReference>
<keyword evidence="6" id="KW-1185">Reference proteome</keyword>
<dbReference type="Proteomes" id="UP000500961">
    <property type="component" value="Chromosome"/>
</dbReference>
<feature type="compositionally biased region" description="Low complexity" evidence="4">
    <location>
        <begin position="142"/>
        <end position="154"/>
    </location>
</feature>
<proteinExistence type="predicted"/>
<keyword evidence="1" id="KW-0677">Repeat</keyword>
<evidence type="ECO:0000256" key="1">
    <source>
        <dbReference type="ARBA" id="ARBA00022737"/>
    </source>
</evidence>
<reference evidence="5 6" key="1">
    <citation type="submission" date="2019-07" db="EMBL/GenBank/DDBJ databases">
        <title>Thalassofilum flectens gen. nov., sp. nov., a novel moderate thermophilic anaerobe from a shallow sea hot spring in Kunashir Island (Russia), representing a new family in the order Bacteroidales, and proposal of Thalassofilacea fam. nov.</title>
        <authorList>
            <person name="Kochetkova T.V."/>
            <person name="Podosokorskaya O.A."/>
            <person name="Novikov A."/>
            <person name="Elcheninov A.G."/>
            <person name="Toshchakov S.V."/>
            <person name="Kublanov I.V."/>
        </authorList>
    </citation>
    <scope>NUCLEOTIDE SEQUENCE [LARGE SCALE GENOMIC DNA]</scope>
    <source>
        <strain evidence="5 6">38-H</strain>
    </source>
</reference>
<dbReference type="Pfam" id="PF00515">
    <property type="entry name" value="TPR_1"/>
    <property type="match status" value="1"/>
</dbReference>
<evidence type="ECO:0000313" key="5">
    <source>
        <dbReference type="EMBL" id="QKG80010.1"/>
    </source>
</evidence>
<dbReference type="Gene3D" id="1.25.40.10">
    <property type="entry name" value="Tetratricopeptide repeat domain"/>
    <property type="match status" value="2"/>
</dbReference>
<dbReference type="PANTHER" id="PTHR44943">
    <property type="entry name" value="CELLULOSE SYNTHASE OPERON PROTEIN C"/>
    <property type="match status" value="1"/>
</dbReference>
<dbReference type="InterPro" id="IPR051685">
    <property type="entry name" value="Ycf3/AcsC/BcsC/TPR_MFPF"/>
</dbReference>
<evidence type="ECO:0000256" key="2">
    <source>
        <dbReference type="ARBA" id="ARBA00022803"/>
    </source>
</evidence>
<dbReference type="Pfam" id="PF13432">
    <property type="entry name" value="TPR_16"/>
    <property type="match status" value="1"/>
</dbReference>
<feature type="region of interest" description="Disordered" evidence="4">
    <location>
        <begin position="141"/>
        <end position="244"/>
    </location>
</feature>
<dbReference type="AlphaFoldDB" id="A0A7D3XKU3"/>
<feature type="repeat" description="TPR" evidence="3">
    <location>
        <begin position="94"/>
        <end position="127"/>
    </location>
</feature>
<evidence type="ECO:0000256" key="3">
    <source>
        <dbReference type="PROSITE-ProRule" id="PRU00339"/>
    </source>
</evidence>
<evidence type="ECO:0000313" key="6">
    <source>
        <dbReference type="Proteomes" id="UP000500961"/>
    </source>
</evidence>
<organism evidence="5 6">
    <name type="scientific">Tenuifilum thalassicum</name>
    <dbReference type="NCBI Taxonomy" id="2590900"/>
    <lineage>
        <taxon>Bacteria</taxon>
        <taxon>Pseudomonadati</taxon>
        <taxon>Bacteroidota</taxon>
        <taxon>Bacteroidia</taxon>
        <taxon>Bacteroidales</taxon>
        <taxon>Tenuifilaceae</taxon>
        <taxon>Tenuifilum</taxon>
    </lineage>
</organism>
<accession>A0A7D3XKU3</accession>
<evidence type="ECO:0000256" key="4">
    <source>
        <dbReference type="SAM" id="MobiDB-lite"/>
    </source>
</evidence>
<dbReference type="RefSeq" id="WP_173074335.1">
    <property type="nucleotide sequence ID" value="NZ_CP041345.1"/>
</dbReference>